<feature type="domain" description="dUTPase-like" evidence="6">
    <location>
        <begin position="31"/>
        <end position="130"/>
    </location>
</feature>
<keyword evidence="5" id="KW-0479">Metal-binding</keyword>
<dbReference type="GO" id="GO:0006226">
    <property type="term" value="P:dUMP biosynthetic process"/>
    <property type="evidence" value="ECO:0007669"/>
    <property type="project" value="UniProtKB-UniRule"/>
</dbReference>
<evidence type="ECO:0000256" key="5">
    <source>
        <dbReference type="RuleBase" id="RU367024"/>
    </source>
</evidence>
<comment type="catalytic activity">
    <reaction evidence="5">
        <text>dUTP + H2O = dUMP + diphosphate + H(+)</text>
        <dbReference type="Rhea" id="RHEA:10248"/>
        <dbReference type="ChEBI" id="CHEBI:15377"/>
        <dbReference type="ChEBI" id="CHEBI:15378"/>
        <dbReference type="ChEBI" id="CHEBI:33019"/>
        <dbReference type="ChEBI" id="CHEBI:61555"/>
        <dbReference type="ChEBI" id="CHEBI:246422"/>
        <dbReference type="EC" id="3.6.1.23"/>
    </reaction>
</comment>
<reference evidence="7 8" key="1">
    <citation type="journal article" date="2019" name="Sci. Rep.">
        <title>Orb-weaving spider Araneus ventricosus genome elucidates the spidroin gene catalogue.</title>
        <authorList>
            <person name="Kono N."/>
            <person name="Nakamura H."/>
            <person name="Ohtoshi R."/>
            <person name="Moran D.A.P."/>
            <person name="Shinohara A."/>
            <person name="Yoshida Y."/>
            <person name="Fujiwara M."/>
            <person name="Mori M."/>
            <person name="Tomita M."/>
            <person name="Arakawa K."/>
        </authorList>
    </citation>
    <scope>NUCLEOTIDE SEQUENCE [LARGE SCALE GENOMIC DNA]</scope>
</reference>
<dbReference type="InterPro" id="IPR029054">
    <property type="entry name" value="dUTPase-like"/>
</dbReference>
<dbReference type="GO" id="GO:0004170">
    <property type="term" value="F:dUTP diphosphatase activity"/>
    <property type="evidence" value="ECO:0007669"/>
    <property type="project" value="UniProtKB-UniRule"/>
</dbReference>
<comment type="caution">
    <text evidence="7">The sequence shown here is derived from an EMBL/GenBank/DDBJ whole genome shotgun (WGS) entry which is preliminary data.</text>
</comment>
<proteinExistence type="inferred from homology"/>
<organism evidence="7 8">
    <name type="scientific">Araneus ventricosus</name>
    <name type="common">Orbweaver spider</name>
    <name type="synonym">Epeira ventricosa</name>
    <dbReference type="NCBI Taxonomy" id="182803"/>
    <lineage>
        <taxon>Eukaryota</taxon>
        <taxon>Metazoa</taxon>
        <taxon>Ecdysozoa</taxon>
        <taxon>Arthropoda</taxon>
        <taxon>Chelicerata</taxon>
        <taxon>Arachnida</taxon>
        <taxon>Araneae</taxon>
        <taxon>Araneomorphae</taxon>
        <taxon>Entelegynae</taxon>
        <taxon>Araneoidea</taxon>
        <taxon>Araneidae</taxon>
        <taxon>Araneus</taxon>
    </lineage>
</organism>
<gene>
    <name evidence="7" type="ORF">AVEN_110150_1</name>
</gene>
<dbReference type="EC" id="3.6.1.23" evidence="5"/>
<dbReference type="OrthoDB" id="6427160at2759"/>
<evidence type="ECO:0000313" key="8">
    <source>
        <dbReference type="Proteomes" id="UP000499080"/>
    </source>
</evidence>
<dbReference type="PANTHER" id="PTHR11241:SF0">
    <property type="entry name" value="DEOXYURIDINE 5'-TRIPHOSPHATE NUCLEOTIDOHYDROLASE"/>
    <property type="match status" value="1"/>
</dbReference>
<dbReference type="GO" id="GO:0000287">
    <property type="term" value="F:magnesium ion binding"/>
    <property type="evidence" value="ECO:0007669"/>
    <property type="project" value="UniProtKB-UniRule"/>
</dbReference>
<keyword evidence="3 5" id="KW-0378">Hydrolase</keyword>
<evidence type="ECO:0000313" key="7">
    <source>
        <dbReference type="EMBL" id="GBM84020.1"/>
    </source>
</evidence>
<accession>A0A4Y2J297</accession>
<evidence type="ECO:0000256" key="3">
    <source>
        <dbReference type="ARBA" id="ARBA00022801"/>
    </source>
</evidence>
<evidence type="ECO:0000256" key="2">
    <source>
        <dbReference type="ARBA" id="ARBA00006581"/>
    </source>
</evidence>
<comment type="function">
    <text evidence="5">Involved in nucleotide metabolism via production of dUMP, the immediate precursor of thymidine nucleotides, and decreases the intracellular concentration of dUTP so that uracil cannot be incorporated into DNA.</text>
</comment>
<dbReference type="InterPro" id="IPR008181">
    <property type="entry name" value="dUTPase"/>
</dbReference>
<dbReference type="Pfam" id="PF00692">
    <property type="entry name" value="dUTPase"/>
    <property type="match status" value="1"/>
</dbReference>
<dbReference type="Gene3D" id="2.70.40.10">
    <property type="match status" value="1"/>
</dbReference>
<dbReference type="AlphaFoldDB" id="A0A4Y2J297"/>
<dbReference type="InterPro" id="IPR036157">
    <property type="entry name" value="dUTPase-like_sf"/>
</dbReference>
<sequence length="138" mass="15133">MTQPFALDPTIFDGESSGIDFYYTNICIGQVIENGRQVTINTHVVVRLPKEMVGVLVNKSSVITRKGLKVEAGMINTGYQGETSLVLRNLSGSQNKIKPGEPIAKMLLHVGHHPSLRKVDTIVADTNRAPEDSEIMNM</sequence>
<evidence type="ECO:0000259" key="6">
    <source>
        <dbReference type="Pfam" id="PF00692"/>
    </source>
</evidence>
<dbReference type="UniPathway" id="UPA00610">
    <property type="reaction ID" value="UER00666"/>
</dbReference>
<evidence type="ECO:0000256" key="1">
    <source>
        <dbReference type="ARBA" id="ARBA00005142"/>
    </source>
</evidence>
<dbReference type="GO" id="GO:0046081">
    <property type="term" value="P:dUTP catabolic process"/>
    <property type="evidence" value="ECO:0007669"/>
    <property type="project" value="UniProtKB-UniRule"/>
</dbReference>
<protein>
    <recommendedName>
        <fullName evidence="5">Deoxyuridine 5'-triphosphate nucleotidohydrolase</fullName>
        <shortName evidence="5">dUTPase</shortName>
        <ecNumber evidence="5">3.6.1.23</ecNumber>
    </recommendedName>
    <alternativeName>
        <fullName evidence="5">dUTP pyrophosphatase</fullName>
    </alternativeName>
</protein>
<comment type="similarity">
    <text evidence="2 5">Belongs to the dUTPase family.</text>
</comment>
<dbReference type="EMBL" id="BGPR01003125">
    <property type="protein sequence ID" value="GBM84020.1"/>
    <property type="molecule type" value="Genomic_DNA"/>
</dbReference>
<comment type="pathway">
    <text evidence="1 5">Pyrimidine metabolism; dUMP biosynthesis; dUMP from dCTP (dUTP route): step 2/2.</text>
</comment>
<evidence type="ECO:0000256" key="4">
    <source>
        <dbReference type="ARBA" id="ARBA00023080"/>
    </source>
</evidence>
<keyword evidence="5" id="KW-0460">Magnesium</keyword>
<keyword evidence="4 5" id="KW-0546">Nucleotide metabolism</keyword>
<name>A0A4Y2J297_ARAVE</name>
<comment type="cofactor">
    <cofactor evidence="5">
        <name>Mg(2+)</name>
        <dbReference type="ChEBI" id="CHEBI:18420"/>
    </cofactor>
</comment>
<dbReference type="InterPro" id="IPR033704">
    <property type="entry name" value="dUTPase_trimeric"/>
</dbReference>
<dbReference type="CDD" id="cd07557">
    <property type="entry name" value="trimeric_dUTPase"/>
    <property type="match status" value="1"/>
</dbReference>
<keyword evidence="8" id="KW-1185">Reference proteome</keyword>
<dbReference type="SUPFAM" id="SSF51283">
    <property type="entry name" value="dUTPase-like"/>
    <property type="match status" value="1"/>
</dbReference>
<dbReference type="Proteomes" id="UP000499080">
    <property type="component" value="Unassembled WGS sequence"/>
</dbReference>
<dbReference type="PANTHER" id="PTHR11241">
    <property type="entry name" value="DEOXYURIDINE 5'-TRIPHOSPHATE NUCLEOTIDOHYDROLASE"/>
    <property type="match status" value="1"/>
</dbReference>